<evidence type="ECO:0000313" key="3">
    <source>
        <dbReference type="Proteomes" id="UP000521943"/>
    </source>
</evidence>
<evidence type="ECO:0000313" key="2">
    <source>
        <dbReference type="EMBL" id="KAF6746297.1"/>
    </source>
</evidence>
<dbReference type="Gene3D" id="1.20.1280.50">
    <property type="match status" value="1"/>
</dbReference>
<accession>A0A8H6LZJ6</accession>
<dbReference type="Pfam" id="PF12937">
    <property type="entry name" value="F-box-like"/>
    <property type="match status" value="1"/>
</dbReference>
<dbReference type="EMBL" id="JACGCI010000094">
    <property type="protein sequence ID" value="KAF6746297.1"/>
    <property type="molecule type" value="Genomic_DNA"/>
</dbReference>
<organism evidence="2 3">
    <name type="scientific">Ephemerocybe angulata</name>
    <dbReference type="NCBI Taxonomy" id="980116"/>
    <lineage>
        <taxon>Eukaryota</taxon>
        <taxon>Fungi</taxon>
        <taxon>Dikarya</taxon>
        <taxon>Basidiomycota</taxon>
        <taxon>Agaricomycotina</taxon>
        <taxon>Agaricomycetes</taxon>
        <taxon>Agaricomycetidae</taxon>
        <taxon>Agaricales</taxon>
        <taxon>Agaricineae</taxon>
        <taxon>Psathyrellaceae</taxon>
        <taxon>Ephemerocybe</taxon>
    </lineage>
</organism>
<protein>
    <recommendedName>
        <fullName evidence="1">F-box domain-containing protein</fullName>
    </recommendedName>
</protein>
<name>A0A8H6LZJ6_9AGAR</name>
<dbReference type="Proteomes" id="UP000521943">
    <property type="component" value="Unassembled WGS sequence"/>
</dbReference>
<feature type="domain" description="F-box" evidence="1">
    <location>
        <begin position="34"/>
        <end position="86"/>
    </location>
</feature>
<keyword evidence="3" id="KW-1185">Reference proteome</keyword>
<gene>
    <name evidence="2" type="ORF">DFP72DRAFT_779756</name>
</gene>
<dbReference type="AlphaFoldDB" id="A0A8H6LZJ6"/>
<comment type="caution">
    <text evidence="2">The sequence shown here is derived from an EMBL/GenBank/DDBJ whole genome shotgun (WGS) entry which is preliminary data.</text>
</comment>
<feature type="non-terminal residue" evidence="2">
    <location>
        <position position="86"/>
    </location>
</feature>
<evidence type="ECO:0000259" key="1">
    <source>
        <dbReference type="PROSITE" id="PS50181"/>
    </source>
</evidence>
<sequence length="86" mass="9972">SFQRRVVGVTTRLDKLLGEVRLLEDKRKSYLAVLSAVRRIPLDVLGEIFTILFPVDLTIRDRVALLRLGHVCRSWRAALMQLRSVW</sequence>
<dbReference type="PROSITE" id="PS50181">
    <property type="entry name" value="FBOX"/>
    <property type="match status" value="1"/>
</dbReference>
<dbReference type="OrthoDB" id="3269400at2759"/>
<dbReference type="InterPro" id="IPR001810">
    <property type="entry name" value="F-box_dom"/>
</dbReference>
<proteinExistence type="predicted"/>
<feature type="non-terminal residue" evidence="2">
    <location>
        <position position="1"/>
    </location>
</feature>
<reference evidence="2 3" key="1">
    <citation type="submission" date="2020-07" db="EMBL/GenBank/DDBJ databases">
        <title>Comparative genomics of pyrophilous fungi reveals a link between fire events and developmental genes.</title>
        <authorList>
            <consortium name="DOE Joint Genome Institute"/>
            <person name="Steindorff A.S."/>
            <person name="Carver A."/>
            <person name="Calhoun S."/>
            <person name="Stillman K."/>
            <person name="Liu H."/>
            <person name="Lipzen A."/>
            <person name="Pangilinan J."/>
            <person name="Labutti K."/>
            <person name="Bruns T.D."/>
            <person name="Grigoriev I.V."/>
        </authorList>
    </citation>
    <scope>NUCLEOTIDE SEQUENCE [LARGE SCALE GENOMIC DNA]</scope>
    <source>
        <strain evidence="2 3">CBS 144469</strain>
    </source>
</reference>